<evidence type="ECO:0000313" key="2">
    <source>
        <dbReference type="EMBL" id="KAJ5603252.1"/>
    </source>
</evidence>
<comment type="caution">
    <text evidence="2">The sequence shown here is derived from an EMBL/GenBank/DDBJ whole genome shotgun (WGS) entry which is preliminary data.</text>
</comment>
<proteinExistence type="predicted"/>
<protein>
    <submittedName>
        <fullName evidence="2">Uncharacterized protein</fullName>
    </submittedName>
</protein>
<keyword evidence="1" id="KW-0472">Membrane</keyword>
<keyword evidence="1" id="KW-1133">Transmembrane helix</keyword>
<dbReference type="Proteomes" id="UP001213799">
    <property type="component" value="Unassembled WGS sequence"/>
</dbReference>
<organism evidence="2 3">
    <name type="scientific">Penicillium hordei</name>
    <dbReference type="NCBI Taxonomy" id="40994"/>
    <lineage>
        <taxon>Eukaryota</taxon>
        <taxon>Fungi</taxon>
        <taxon>Dikarya</taxon>
        <taxon>Ascomycota</taxon>
        <taxon>Pezizomycotina</taxon>
        <taxon>Eurotiomycetes</taxon>
        <taxon>Eurotiomycetidae</taxon>
        <taxon>Eurotiales</taxon>
        <taxon>Aspergillaceae</taxon>
        <taxon>Penicillium</taxon>
    </lineage>
</organism>
<dbReference type="AlphaFoldDB" id="A0AAD6H3V4"/>
<keyword evidence="3" id="KW-1185">Reference proteome</keyword>
<gene>
    <name evidence="2" type="ORF">N7537_006208</name>
</gene>
<reference evidence="2" key="2">
    <citation type="submission" date="2023-01" db="EMBL/GenBank/DDBJ databases">
        <authorList>
            <person name="Petersen C."/>
        </authorList>
    </citation>
    <scope>NUCLEOTIDE SEQUENCE</scope>
    <source>
        <strain evidence="2">IBT 12815</strain>
    </source>
</reference>
<sequence length="105" mass="12098">MVQEWFPRITFNRGKFTTRFRSRSRRWSLFGSRLTSLFVLPCPIWGFYVRNLPPRELLNVLPSSLETLYLHVNESGSVGGAIVQLAELAASESFPQLAAIHIKYR</sequence>
<evidence type="ECO:0000256" key="1">
    <source>
        <dbReference type="SAM" id="Phobius"/>
    </source>
</evidence>
<name>A0AAD6H3V4_9EURO</name>
<reference evidence="2" key="1">
    <citation type="journal article" date="2023" name="IMA Fungus">
        <title>Comparative genomic study of the Penicillium genus elucidates a diverse pangenome and 15 lateral gene transfer events.</title>
        <authorList>
            <person name="Petersen C."/>
            <person name="Sorensen T."/>
            <person name="Nielsen M.R."/>
            <person name="Sondergaard T.E."/>
            <person name="Sorensen J.L."/>
            <person name="Fitzpatrick D.A."/>
            <person name="Frisvad J.C."/>
            <person name="Nielsen K.L."/>
        </authorList>
    </citation>
    <scope>NUCLEOTIDE SEQUENCE</scope>
    <source>
        <strain evidence="2">IBT 12815</strain>
    </source>
</reference>
<keyword evidence="1" id="KW-0812">Transmembrane</keyword>
<dbReference type="RefSeq" id="XP_056753050.1">
    <property type="nucleotide sequence ID" value="XM_056897265.1"/>
</dbReference>
<accession>A0AAD6H3V4</accession>
<dbReference type="GeneID" id="81587507"/>
<evidence type="ECO:0000313" key="3">
    <source>
        <dbReference type="Proteomes" id="UP001213799"/>
    </source>
</evidence>
<dbReference type="EMBL" id="JAQJAE010000003">
    <property type="protein sequence ID" value="KAJ5603252.1"/>
    <property type="molecule type" value="Genomic_DNA"/>
</dbReference>
<feature type="transmembrane region" description="Helical" evidence="1">
    <location>
        <begin position="27"/>
        <end position="48"/>
    </location>
</feature>